<accession>A0A4Z0Q0I6</accession>
<name>A0A4Z0Q0I6_9BACT</name>
<organism evidence="1 2">
    <name type="scientific">Hymenobacter metallicola</name>
    <dbReference type="NCBI Taxonomy" id="2563114"/>
    <lineage>
        <taxon>Bacteria</taxon>
        <taxon>Pseudomonadati</taxon>
        <taxon>Bacteroidota</taxon>
        <taxon>Cytophagia</taxon>
        <taxon>Cytophagales</taxon>
        <taxon>Hymenobacteraceae</taxon>
        <taxon>Hymenobacter</taxon>
    </lineage>
</organism>
<dbReference type="RefSeq" id="WP_135397340.1">
    <property type="nucleotide sequence ID" value="NZ_SRMB01000004.1"/>
</dbReference>
<gene>
    <name evidence="1" type="ORF">E5K02_20345</name>
</gene>
<protein>
    <submittedName>
        <fullName evidence="1">Uncharacterized protein</fullName>
    </submittedName>
</protein>
<dbReference type="Proteomes" id="UP000298471">
    <property type="component" value="Unassembled WGS sequence"/>
</dbReference>
<keyword evidence="2" id="KW-1185">Reference proteome</keyword>
<dbReference type="AlphaFoldDB" id="A0A4Z0Q0I6"/>
<sequence length="90" mass="10351">MNPPRFQPGQCIVCVGTFPDGNPAIPRPQRGQLYHVTGLRYSTRFRQWGVRLAEFAPEYSYGEESFAPMEELSEGEFRKLLAETWVVVEQ</sequence>
<proteinExistence type="predicted"/>
<dbReference type="EMBL" id="SRMB01000004">
    <property type="protein sequence ID" value="TGE23538.1"/>
    <property type="molecule type" value="Genomic_DNA"/>
</dbReference>
<comment type="caution">
    <text evidence="1">The sequence shown here is derived from an EMBL/GenBank/DDBJ whole genome shotgun (WGS) entry which is preliminary data.</text>
</comment>
<reference evidence="1 2" key="1">
    <citation type="submission" date="2019-04" db="EMBL/GenBank/DDBJ databases">
        <authorList>
            <person name="Feng G."/>
            <person name="Zhang J."/>
            <person name="Zhu H."/>
        </authorList>
    </citation>
    <scope>NUCLEOTIDE SEQUENCE [LARGE SCALE GENOMIC DNA]</scope>
    <source>
        <strain evidence="1 2">9PBR-1</strain>
    </source>
</reference>
<evidence type="ECO:0000313" key="1">
    <source>
        <dbReference type="EMBL" id="TGE23538.1"/>
    </source>
</evidence>
<evidence type="ECO:0000313" key="2">
    <source>
        <dbReference type="Proteomes" id="UP000298471"/>
    </source>
</evidence>